<evidence type="ECO:0000259" key="1">
    <source>
        <dbReference type="Pfam" id="PF07727"/>
    </source>
</evidence>
<reference evidence="2 3" key="1">
    <citation type="submission" date="2018-04" db="EMBL/GenBank/DDBJ databases">
        <authorList>
            <person name="Vogel A."/>
        </authorList>
    </citation>
    <scope>NUCLEOTIDE SEQUENCE [LARGE SCALE GENOMIC DNA]</scope>
</reference>
<name>A0A484LQ02_9ASTE</name>
<feature type="non-terminal residue" evidence="2">
    <location>
        <position position="94"/>
    </location>
</feature>
<dbReference type="AlphaFoldDB" id="A0A484LQ02"/>
<evidence type="ECO:0000313" key="3">
    <source>
        <dbReference type="Proteomes" id="UP000595140"/>
    </source>
</evidence>
<keyword evidence="3" id="KW-1185">Reference proteome</keyword>
<dbReference type="InterPro" id="IPR013103">
    <property type="entry name" value="RVT_2"/>
</dbReference>
<protein>
    <recommendedName>
        <fullName evidence="1">Reverse transcriptase Ty1/copia-type domain-containing protein</fullName>
    </recommendedName>
</protein>
<dbReference type="Pfam" id="PF07727">
    <property type="entry name" value="RVT_2"/>
    <property type="match status" value="1"/>
</dbReference>
<dbReference type="Proteomes" id="UP000595140">
    <property type="component" value="Unassembled WGS sequence"/>
</dbReference>
<evidence type="ECO:0000313" key="2">
    <source>
        <dbReference type="EMBL" id="VFQ78600.1"/>
    </source>
</evidence>
<feature type="domain" description="Reverse transcriptase Ty1/copia-type" evidence="1">
    <location>
        <begin position="44"/>
        <end position="94"/>
    </location>
</feature>
<dbReference type="OrthoDB" id="1244699at2759"/>
<sequence>MDEEFIALNEQRTWDLVPPPKNRTLIGCKWVYRIKRNADGSVSRHCSRGTIVVLVYVDDIVLTGSSSTLISEVTQAMHRDFKLKELGPLHYFLG</sequence>
<gene>
    <name evidence="2" type="ORF">CCAM_LOCUS20376</name>
</gene>
<proteinExistence type="predicted"/>
<organism evidence="2 3">
    <name type="scientific">Cuscuta campestris</name>
    <dbReference type="NCBI Taxonomy" id="132261"/>
    <lineage>
        <taxon>Eukaryota</taxon>
        <taxon>Viridiplantae</taxon>
        <taxon>Streptophyta</taxon>
        <taxon>Embryophyta</taxon>
        <taxon>Tracheophyta</taxon>
        <taxon>Spermatophyta</taxon>
        <taxon>Magnoliopsida</taxon>
        <taxon>eudicotyledons</taxon>
        <taxon>Gunneridae</taxon>
        <taxon>Pentapetalae</taxon>
        <taxon>asterids</taxon>
        <taxon>lamiids</taxon>
        <taxon>Solanales</taxon>
        <taxon>Convolvulaceae</taxon>
        <taxon>Cuscuteae</taxon>
        <taxon>Cuscuta</taxon>
        <taxon>Cuscuta subgen. Grammica</taxon>
        <taxon>Cuscuta sect. Cleistogrammica</taxon>
    </lineage>
</organism>
<accession>A0A484LQ02</accession>
<dbReference type="EMBL" id="OOIL02001815">
    <property type="protein sequence ID" value="VFQ78600.1"/>
    <property type="molecule type" value="Genomic_DNA"/>
</dbReference>